<reference evidence="1 2" key="1">
    <citation type="submission" date="2013-03" db="EMBL/GenBank/DDBJ databases">
        <title>The Genome Sequence of Cladophialophora psammophila CBS 110553.</title>
        <authorList>
            <consortium name="The Broad Institute Genomics Platform"/>
            <person name="Cuomo C."/>
            <person name="de Hoog S."/>
            <person name="Gorbushina A."/>
            <person name="Walker B."/>
            <person name="Young S.K."/>
            <person name="Zeng Q."/>
            <person name="Gargeya S."/>
            <person name="Fitzgerald M."/>
            <person name="Haas B."/>
            <person name="Abouelleil A."/>
            <person name="Allen A.W."/>
            <person name="Alvarado L."/>
            <person name="Arachchi H.M."/>
            <person name="Berlin A.M."/>
            <person name="Chapman S.B."/>
            <person name="Gainer-Dewar J."/>
            <person name="Goldberg J."/>
            <person name="Griggs A."/>
            <person name="Gujja S."/>
            <person name="Hansen M."/>
            <person name="Howarth C."/>
            <person name="Imamovic A."/>
            <person name="Ireland A."/>
            <person name="Larimer J."/>
            <person name="McCowan C."/>
            <person name="Murphy C."/>
            <person name="Pearson M."/>
            <person name="Poon T.W."/>
            <person name="Priest M."/>
            <person name="Roberts A."/>
            <person name="Saif S."/>
            <person name="Shea T."/>
            <person name="Sisk P."/>
            <person name="Sykes S."/>
            <person name="Wortman J."/>
            <person name="Nusbaum C."/>
            <person name="Birren B."/>
        </authorList>
    </citation>
    <scope>NUCLEOTIDE SEQUENCE [LARGE SCALE GENOMIC DNA]</scope>
    <source>
        <strain evidence="1 2">CBS 110553</strain>
    </source>
</reference>
<dbReference type="GeneID" id="19191269"/>
<dbReference type="AlphaFoldDB" id="W9WZJ7"/>
<dbReference type="EMBL" id="AMGX01000009">
    <property type="protein sequence ID" value="EXJ70490.1"/>
    <property type="molecule type" value="Genomic_DNA"/>
</dbReference>
<evidence type="ECO:0000313" key="2">
    <source>
        <dbReference type="Proteomes" id="UP000019471"/>
    </source>
</evidence>
<accession>W9WZJ7</accession>
<proteinExistence type="predicted"/>
<dbReference type="HOGENOM" id="CLU_2346520_0_0_1"/>
<dbReference type="Proteomes" id="UP000019471">
    <property type="component" value="Unassembled WGS sequence"/>
</dbReference>
<gene>
    <name evidence="1" type="ORF">A1O5_06559</name>
</gene>
<keyword evidence="2" id="KW-1185">Reference proteome</keyword>
<sequence>MVGVLVPEMVVAAVVEVVPEEGELDEMGPWVAEEGFEILNGVEAVAVEVPTRVAAGDPVEVTRDEVLPGIGSPWRQYWWYPTTRDRQWKTYREIDRE</sequence>
<protein>
    <submittedName>
        <fullName evidence="1">Uncharacterized protein</fullName>
    </submittedName>
</protein>
<comment type="caution">
    <text evidence="1">The sequence shown here is derived from an EMBL/GenBank/DDBJ whole genome shotgun (WGS) entry which is preliminary data.</text>
</comment>
<dbReference type="RefSeq" id="XP_007745342.1">
    <property type="nucleotide sequence ID" value="XM_007747152.1"/>
</dbReference>
<name>W9WZJ7_9EURO</name>
<organism evidence="1 2">
    <name type="scientific">Cladophialophora psammophila CBS 110553</name>
    <dbReference type="NCBI Taxonomy" id="1182543"/>
    <lineage>
        <taxon>Eukaryota</taxon>
        <taxon>Fungi</taxon>
        <taxon>Dikarya</taxon>
        <taxon>Ascomycota</taxon>
        <taxon>Pezizomycotina</taxon>
        <taxon>Eurotiomycetes</taxon>
        <taxon>Chaetothyriomycetidae</taxon>
        <taxon>Chaetothyriales</taxon>
        <taxon>Herpotrichiellaceae</taxon>
        <taxon>Cladophialophora</taxon>
    </lineage>
</organism>
<evidence type="ECO:0000313" key="1">
    <source>
        <dbReference type="EMBL" id="EXJ70490.1"/>
    </source>
</evidence>